<dbReference type="SMART" id="SM00020">
    <property type="entry name" value="Tryp_SPc"/>
    <property type="match status" value="1"/>
</dbReference>
<dbReference type="InterPro" id="IPR001314">
    <property type="entry name" value="Peptidase_S1A"/>
</dbReference>
<dbReference type="SUPFAM" id="SSF50494">
    <property type="entry name" value="Trypsin-like serine proteases"/>
    <property type="match status" value="1"/>
</dbReference>
<protein>
    <submittedName>
        <fullName evidence="10">Achelase-2-like isoform X1</fullName>
    </submittedName>
</protein>
<evidence type="ECO:0000256" key="6">
    <source>
        <dbReference type="RuleBase" id="RU363034"/>
    </source>
</evidence>
<dbReference type="RefSeq" id="XP_023952537.2">
    <property type="nucleotide sequence ID" value="XM_024096769.2"/>
</dbReference>
<dbReference type="Pfam" id="PF00089">
    <property type="entry name" value="Trypsin"/>
    <property type="match status" value="1"/>
</dbReference>
<evidence type="ECO:0000313" key="9">
    <source>
        <dbReference type="Proteomes" id="UP001652582"/>
    </source>
</evidence>
<dbReference type="GO" id="GO:0006508">
    <property type="term" value="P:proteolysis"/>
    <property type="evidence" value="ECO:0007669"/>
    <property type="project" value="UniProtKB-KW"/>
</dbReference>
<dbReference type="CDD" id="cd00190">
    <property type="entry name" value="Tryp_SPc"/>
    <property type="match status" value="1"/>
</dbReference>
<sequence length="304" mass="32296">MWRVGVISIFIATLHAQDTIKTTNLSTAEDQSTRIIGGNATTIEKYPFTVQVLYNSQLSCGGALITRRHVLSAAHCFVASNGQQVSPVYFSVRVGSTYLNTGGTVHPVSEVIIHQNYNTPVRDYDIAVMTLTSRVTLTSAVATAYIPSAGADVPDYALVTVVGWGRTNASSSVAQASTVLNEVQIYTVNQSVCAARYAYLQEITGDPYPITSNMLCAGLLDVGGKDACQGDSGGPLVRGGVLVGVVSWGWGCAQPLFPGVFTRVSAFTTWINDTVSGVPHARINAAASVQLNLIIFTIGLIFIR</sequence>
<keyword evidence="4 6" id="KW-0720">Serine protease</keyword>
<reference evidence="10" key="1">
    <citation type="submission" date="2025-08" db="UniProtKB">
        <authorList>
            <consortium name="RefSeq"/>
        </authorList>
    </citation>
    <scope>IDENTIFICATION</scope>
</reference>
<evidence type="ECO:0000256" key="5">
    <source>
        <dbReference type="ARBA" id="ARBA00023157"/>
    </source>
</evidence>
<dbReference type="PROSITE" id="PS00135">
    <property type="entry name" value="TRYPSIN_SER"/>
    <property type="match status" value="1"/>
</dbReference>
<evidence type="ECO:0000256" key="2">
    <source>
        <dbReference type="ARBA" id="ARBA00022670"/>
    </source>
</evidence>
<gene>
    <name evidence="10" type="primary">LOC112056340</name>
</gene>
<feature type="domain" description="Peptidase S1" evidence="8">
    <location>
        <begin position="35"/>
        <end position="276"/>
    </location>
</feature>
<dbReference type="PANTHER" id="PTHR24276">
    <property type="entry name" value="POLYSERASE-RELATED"/>
    <property type="match status" value="1"/>
</dbReference>
<name>A0A6J1P2Y9_BICAN</name>
<keyword evidence="5" id="KW-1015">Disulfide bond</keyword>
<dbReference type="GO" id="GO:0004252">
    <property type="term" value="F:serine-type endopeptidase activity"/>
    <property type="evidence" value="ECO:0007669"/>
    <property type="project" value="InterPro"/>
</dbReference>
<dbReference type="PANTHER" id="PTHR24276:SF91">
    <property type="entry name" value="AT26814P-RELATED"/>
    <property type="match status" value="1"/>
</dbReference>
<keyword evidence="3 6" id="KW-0378">Hydrolase</keyword>
<comment type="similarity">
    <text evidence="1">Belongs to the peptidase S1 family.</text>
</comment>
<dbReference type="InterPro" id="IPR033116">
    <property type="entry name" value="TRYPSIN_SER"/>
</dbReference>
<keyword evidence="9" id="KW-1185">Reference proteome</keyword>
<evidence type="ECO:0000259" key="8">
    <source>
        <dbReference type="PROSITE" id="PS50240"/>
    </source>
</evidence>
<organism evidence="9 10">
    <name type="scientific">Bicyclus anynana</name>
    <name type="common">Squinting bush brown butterfly</name>
    <dbReference type="NCBI Taxonomy" id="110368"/>
    <lineage>
        <taxon>Eukaryota</taxon>
        <taxon>Metazoa</taxon>
        <taxon>Ecdysozoa</taxon>
        <taxon>Arthropoda</taxon>
        <taxon>Hexapoda</taxon>
        <taxon>Insecta</taxon>
        <taxon>Pterygota</taxon>
        <taxon>Neoptera</taxon>
        <taxon>Endopterygota</taxon>
        <taxon>Lepidoptera</taxon>
        <taxon>Glossata</taxon>
        <taxon>Ditrysia</taxon>
        <taxon>Papilionoidea</taxon>
        <taxon>Nymphalidae</taxon>
        <taxon>Satyrinae</taxon>
        <taxon>Satyrini</taxon>
        <taxon>Mycalesina</taxon>
        <taxon>Bicyclus</taxon>
    </lineage>
</organism>
<dbReference type="Proteomes" id="UP001652582">
    <property type="component" value="Chromosome 25"/>
</dbReference>
<feature type="signal peptide" evidence="7">
    <location>
        <begin position="1"/>
        <end position="16"/>
    </location>
</feature>
<evidence type="ECO:0000256" key="3">
    <source>
        <dbReference type="ARBA" id="ARBA00022801"/>
    </source>
</evidence>
<dbReference type="InterPro" id="IPR050430">
    <property type="entry name" value="Peptidase_S1"/>
</dbReference>
<evidence type="ECO:0000256" key="1">
    <source>
        <dbReference type="ARBA" id="ARBA00007664"/>
    </source>
</evidence>
<dbReference type="PROSITE" id="PS00134">
    <property type="entry name" value="TRYPSIN_HIS"/>
    <property type="match status" value="1"/>
</dbReference>
<dbReference type="InterPro" id="IPR001254">
    <property type="entry name" value="Trypsin_dom"/>
</dbReference>
<dbReference type="Gene3D" id="2.40.10.10">
    <property type="entry name" value="Trypsin-like serine proteases"/>
    <property type="match status" value="1"/>
</dbReference>
<keyword evidence="2 6" id="KW-0645">Protease</keyword>
<dbReference type="KEGG" id="bany:112056340"/>
<evidence type="ECO:0000313" key="10">
    <source>
        <dbReference type="RefSeq" id="XP_023952537.2"/>
    </source>
</evidence>
<dbReference type="AlphaFoldDB" id="A0A6J1P2Y9"/>
<feature type="chain" id="PRO_5047393641" evidence="7">
    <location>
        <begin position="17"/>
        <end position="304"/>
    </location>
</feature>
<evidence type="ECO:0000256" key="7">
    <source>
        <dbReference type="SAM" id="SignalP"/>
    </source>
</evidence>
<accession>A0A6J1P2Y9</accession>
<dbReference type="InterPro" id="IPR009003">
    <property type="entry name" value="Peptidase_S1_PA"/>
</dbReference>
<dbReference type="PRINTS" id="PR00722">
    <property type="entry name" value="CHYMOTRYPSIN"/>
</dbReference>
<proteinExistence type="inferred from homology"/>
<dbReference type="GeneID" id="112056340"/>
<dbReference type="PROSITE" id="PS50240">
    <property type="entry name" value="TRYPSIN_DOM"/>
    <property type="match status" value="1"/>
</dbReference>
<dbReference type="OrthoDB" id="10002959at2759"/>
<evidence type="ECO:0000256" key="4">
    <source>
        <dbReference type="ARBA" id="ARBA00022825"/>
    </source>
</evidence>
<keyword evidence="7" id="KW-0732">Signal</keyword>
<dbReference type="InterPro" id="IPR018114">
    <property type="entry name" value="TRYPSIN_HIS"/>
</dbReference>
<dbReference type="InterPro" id="IPR043504">
    <property type="entry name" value="Peptidase_S1_PA_chymotrypsin"/>
</dbReference>